<name>A0A1M2VNN3_TRAPU</name>
<sequence>MSPTSHCSWLKAALVGLSLCHFAAAAPALVPEVADIRVRRQSITTVSTAEIDSFTPYSFFASAGHCAASKTLTWTCGANCLANPSFKPVAAGGDGDKVQFWFVGFDPDLNTVVVSHQGTNTSEILPLIEDASIEKTTLIRKNLP</sequence>
<protein>
    <submittedName>
        <fullName evidence="2">Uncharacterized protein</fullName>
    </submittedName>
</protein>
<feature type="chain" id="PRO_5012770028" evidence="1">
    <location>
        <begin position="26"/>
        <end position="144"/>
    </location>
</feature>
<dbReference type="Gene3D" id="3.40.50.1820">
    <property type="entry name" value="alpha/beta hydrolase"/>
    <property type="match status" value="1"/>
</dbReference>
<organism evidence="2 3">
    <name type="scientific">Trametes pubescens</name>
    <name type="common">White-rot fungus</name>
    <dbReference type="NCBI Taxonomy" id="154538"/>
    <lineage>
        <taxon>Eukaryota</taxon>
        <taxon>Fungi</taxon>
        <taxon>Dikarya</taxon>
        <taxon>Basidiomycota</taxon>
        <taxon>Agaricomycotina</taxon>
        <taxon>Agaricomycetes</taxon>
        <taxon>Polyporales</taxon>
        <taxon>Polyporaceae</taxon>
        <taxon>Trametes</taxon>
    </lineage>
</organism>
<feature type="signal peptide" evidence="1">
    <location>
        <begin position="1"/>
        <end position="25"/>
    </location>
</feature>
<evidence type="ECO:0000256" key="1">
    <source>
        <dbReference type="SAM" id="SignalP"/>
    </source>
</evidence>
<evidence type="ECO:0000313" key="2">
    <source>
        <dbReference type="EMBL" id="OJT09214.1"/>
    </source>
</evidence>
<dbReference type="EMBL" id="MNAD01000964">
    <property type="protein sequence ID" value="OJT09214.1"/>
    <property type="molecule type" value="Genomic_DNA"/>
</dbReference>
<dbReference type="AlphaFoldDB" id="A0A1M2VNN3"/>
<dbReference type="OMA" id="ANETINW"/>
<accession>A0A1M2VNN3</accession>
<dbReference type="Proteomes" id="UP000184267">
    <property type="component" value="Unassembled WGS sequence"/>
</dbReference>
<gene>
    <name evidence="2" type="ORF">TRAPUB_14340</name>
</gene>
<comment type="caution">
    <text evidence="2">The sequence shown here is derived from an EMBL/GenBank/DDBJ whole genome shotgun (WGS) entry which is preliminary data.</text>
</comment>
<keyword evidence="1" id="KW-0732">Signal</keyword>
<dbReference type="STRING" id="154538.A0A1M2VNN3"/>
<dbReference type="InterPro" id="IPR029058">
    <property type="entry name" value="AB_hydrolase_fold"/>
</dbReference>
<evidence type="ECO:0000313" key="3">
    <source>
        <dbReference type="Proteomes" id="UP000184267"/>
    </source>
</evidence>
<reference evidence="2 3" key="1">
    <citation type="submission" date="2016-10" db="EMBL/GenBank/DDBJ databases">
        <title>Genome sequence of the basidiomycete white-rot fungus Trametes pubescens.</title>
        <authorList>
            <person name="Makela M.R."/>
            <person name="Granchi Z."/>
            <person name="Peng M."/>
            <person name="De Vries R.P."/>
            <person name="Grigoriev I."/>
            <person name="Riley R."/>
            <person name="Hilden K."/>
        </authorList>
    </citation>
    <scope>NUCLEOTIDE SEQUENCE [LARGE SCALE GENOMIC DNA]</scope>
    <source>
        <strain evidence="2 3">FBCC735</strain>
    </source>
</reference>
<proteinExistence type="predicted"/>
<keyword evidence="3" id="KW-1185">Reference proteome</keyword>
<dbReference type="OrthoDB" id="426718at2759"/>